<proteinExistence type="predicted"/>
<dbReference type="CDD" id="cd19166">
    <property type="entry name" value="HemeO-bac"/>
    <property type="match status" value="1"/>
</dbReference>
<evidence type="ECO:0000313" key="1">
    <source>
        <dbReference type="EMBL" id="AAM00353.2"/>
    </source>
</evidence>
<organism evidence="1">
    <name type="scientific">Deinococcus radiodurans</name>
    <dbReference type="NCBI Taxonomy" id="1299"/>
    <lineage>
        <taxon>Bacteria</taxon>
        <taxon>Thermotogati</taxon>
        <taxon>Deinococcota</taxon>
        <taxon>Deinococci</taxon>
        <taxon>Deinococcales</taxon>
        <taxon>Deinococcaceae</taxon>
        <taxon>Deinococcus</taxon>
    </lineage>
</organism>
<reference evidence="1" key="1">
    <citation type="journal article" date="2001" name="Nature">
        <title>Bacteriophytochromes are photochromic histidine kinases using a biliverdin chromophore.</title>
        <authorList>
            <person name="Bhoo S.H."/>
            <person name="Davis S.J."/>
            <person name="Walker J."/>
            <person name="Karniol B."/>
            <person name="Vierstra R.D."/>
        </authorList>
    </citation>
    <scope>NUCLEOTIDE SEQUENCE</scope>
    <source>
        <strain evidence="1">R1</strain>
    </source>
</reference>
<dbReference type="InterPro" id="IPR016053">
    <property type="entry name" value="Haem_Oase-like"/>
</dbReference>
<dbReference type="GO" id="GO:0004392">
    <property type="term" value="F:heme oxygenase (decyclizing) activity"/>
    <property type="evidence" value="ECO:0007669"/>
    <property type="project" value="InterPro"/>
</dbReference>
<name>Q8RPQ3_DEIRD</name>
<gene>
    <name evidence="1" type="primary">bphO</name>
</gene>
<dbReference type="AlphaFoldDB" id="Q8RPQ3"/>
<dbReference type="InterPro" id="IPR016084">
    <property type="entry name" value="Haem_Oase-like_multi-hlx"/>
</dbReference>
<protein>
    <submittedName>
        <fullName evidence="1">Bacteriophytochrome heme oxygenase</fullName>
    </submittedName>
</protein>
<dbReference type="Gene3D" id="1.20.910.10">
    <property type="entry name" value="Heme oxygenase-like"/>
    <property type="match status" value="1"/>
</dbReference>
<accession>Q8RPQ3</accession>
<dbReference type="SUPFAM" id="SSF48613">
    <property type="entry name" value="Heme oxygenase-like"/>
    <property type="match status" value="1"/>
</dbReference>
<dbReference type="GO" id="GO:0006788">
    <property type="term" value="P:heme oxidation"/>
    <property type="evidence" value="ECO:0007669"/>
    <property type="project" value="InterPro"/>
</dbReference>
<reference evidence="1" key="2">
    <citation type="submission" date="2002-07" db="EMBL/GenBank/DDBJ databases">
        <authorList>
            <person name="Davis S.J."/>
            <person name="Bhoo S.H."/>
            <person name="Walker J."/>
            <person name="Vierstra R.D."/>
        </authorList>
    </citation>
    <scope>NUCLEOTIDE SEQUENCE</scope>
    <source>
        <strain evidence="1">R1</strain>
    </source>
</reference>
<dbReference type="Pfam" id="PF01126">
    <property type="entry name" value="Heme_oxygenase"/>
    <property type="match status" value="1"/>
</dbReference>
<sequence>MLRLMIMKLLQRETLDLHREVEALMPVMSETLTRRGYLEVLRRLQAVVAPLEAQLDALPLPDELAWPERRKAHLLALDLAVMGEGPSNQQAPLSVPELTTLAQAFGALYVLEGATLGGQLISRHLRRTLGLSPEQGSAYFSGYGPQTGPRWRSFGEVLEASVPAEDAAEVVAGARQTFGAFRRALQGLSEAEAVQVPEVAHA</sequence>
<dbReference type="EMBL" id="AF364331">
    <property type="protein sequence ID" value="AAM00353.2"/>
    <property type="molecule type" value="Genomic_DNA"/>
</dbReference>